<dbReference type="AlphaFoldDB" id="A0A6A6B6Z4"/>
<dbReference type="CDD" id="cd02851">
    <property type="entry name" value="E_set_GO_C"/>
    <property type="match status" value="1"/>
</dbReference>
<dbReference type="PROSITE" id="PS51212">
    <property type="entry name" value="WSC"/>
    <property type="match status" value="2"/>
</dbReference>
<evidence type="ECO:0000313" key="3">
    <source>
        <dbReference type="EMBL" id="KAF2138757.1"/>
    </source>
</evidence>
<dbReference type="SUPFAM" id="SSF50965">
    <property type="entry name" value="Galactose oxidase, central domain"/>
    <property type="match status" value="1"/>
</dbReference>
<proteinExistence type="predicted"/>
<evidence type="ECO:0000256" key="1">
    <source>
        <dbReference type="ARBA" id="ARBA00022729"/>
    </source>
</evidence>
<accession>A0A6A6B6Z4</accession>
<dbReference type="RefSeq" id="XP_033394470.1">
    <property type="nucleotide sequence ID" value="XM_033544994.1"/>
</dbReference>
<sequence>MLPYGEPSLLLGALQLTSSIATSSTSPVAAIPTGWTYQGCYIDNANGRIMMYAQPDDSKNTAETCIATCIGLGYTVAGTQYGVNCFCDNYMRNGAALTADDDCNMACPGNTAEKCGAGNRMSVYSNSPLKIYEPPAAQNASLPGSWEYVGCLQEPTDAKVFPYKLVLRDNNTAENCLSQCSAYGFPAGGMEYGEECYCGDPSDVDAAGTQLQPETSCNMACSGNATYICGGGNLLSYYKWSGDPLFVWEYPQGTAAGEYQFLLGGVVVPLITTPARNGKVTFVEKWGTGPANSTGAYELDPSLADDFAAAWREMHVKTDVFCSAGLTLPDRAARQINVGGWANEATYGVRIYWPDGSPGVPGKNDWQENVDELSLQIGRWYPSAMMLANGSILVVGGEVGSNGAPVPNMEVLPKPAGGYLVQADFLGVDLYRTYPFLCVLPSGAVFIACYNEARLLDEATLTETARLPNMPGAVNDAAGGRSYPFEGTAVLLPQHAPYTDPVTVLICGGSTPGPEVALDNCVSLAPDAPAPHGWSIERMPSPRVVVCMTALPDGTYLILNGAKQGVAGFGTASDPNLSAVLYDPAKPVGRRMALMANTSVARMYHSEAVLLDDGRVLVSGSDPQDPRYPEEYRVEVFAPPYLLSGAARPAFSLSTDDWAYGQSVTFTLATPPTSGSSVRVSLLGATSSTHGNSMGQRTIFPAVTCAGTACTLTAPPSRYVCPPAWFQMFVLDGPTPSHARWVRIGGDPAALGNWPDFADFDVPGLGKPHTRPA</sequence>
<dbReference type="Gene3D" id="2.130.10.80">
    <property type="entry name" value="Galactose oxidase/kelch, beta-propeller"/>
    <property type="match status" value="1"/>
</dbReference>
<gene>
    <name evidence="3" type="ORF">K452DRAFT_328553</name>
</gene>
<dbReference type="Pfam" id="PF01822">
    <property type="entry name" value="WSC"/>
    <property type="match status" value="2"/>
</dbReference>
<dbReference type="InterPro" id="IPR037293">
    <property type="entry name" value="Gal_Oxidase_central_sf"/>
</dbReference>
<dbReference type="PANTHER" id="PTHR32208">
    <property type="entry name" value="SECRETED PROTEIN-RELATED"/>
    <property type="match status" value="1"/>
</dbReference>
<dbReference type="OrthoDB" id="2019572at2759"/>
<name>A0A6A6B6Z4_9PEZI</name>
<dbReference type="GeneID" id="54302490"/>
<dbReference type="Gene3D" id="2.60.40.10">
    <property type="entry name" value="Immunoglobulins"/>
    <property type="match status" value="1"/>
</dbReference>
<evidence type="ECO:0000259" key="2">
    <source>
        <dbReference type="PROSITE" id="PS51212"/>
    </source>
</evidence>
<dbReference type="InterPro" id="IPR002889">
    <property type="entry name" value="WSC_carb-bd"/>
</dbReference>
<dbReference type="SUPFAM" id="SSF81296">
    <property type="entry name" value="E set domains"/>
    <property type="match status" value="1"/>
</dbReference>
<dbReference type="Pfam" id="PF07250">
    <property type="entry name" value="Glyoxal_oxid_N"/>
    <property type="match status" value="1"/>
</dbReference>
<dbReference type="Pfam" id="PF09118">
    <property type="entry name" value="GO-like_E_set"/>
    <property type="match status" value="1"/>
</dbReference>
<keyword evidence="4" id="KW-1185">Reference proteome</keyword>
<dbReference type="InterPro" id="IPR009880">
    <property type="entry name" value="Glyoxal_oxidase_N"/>
</dbReference>
<dbReference type="PANTHER" id="PTHR32208:SF105">
    <property type="entry name" value="COPPER RADICAL OXIDASE"/>
    <property type="match status" value="1"/>
</dbReference>
<evidence type="ECO:0000313" key="4">
    <source>
        <dbReference type="Proteomes" id="UP000799438"/>
    </source>
</evidence>
<dbReference type="InterPro" id="IPR013783">
    <property type="entry name" value="Ig-like_fold"/>
</dbReference>
<dbReference type="Proteomes" id="UP000799438">
    <property type="component" value="Unassembled WGS sequence"/>
</dbReference>
<reference evidence="3" key="1">
    <citation type="journal article" date="2020" name="Stud. Mycol.">
        <title>101 Dothideomycetes genomes: a test case for predicting lifestyles and emergence of pathogens.</title>
        <authorList>
            <person name="Haridas S."/>
            <person name="Albert R."/>
            <person name="Binder M."/>
            <person name="Bloem J."/>
            <person name="Labutti K."/>
            <person name="Salamov A."/>
            <person name="Andreopoulos B."/>
            <person name="Baker S."/>
            <person name="Barry K."/>
            <person name="Bills G."/>
            <person name="Bluhm B."/>
            <person name="Cannon C."/>
            <person name="Castanera R."/>
            <person name="Culley D."/>
            <person name="Daum C."/>
            <person name="Ezra D."/>
            <person name="Gonzalez J."/>
            <person name="Henrissat B."/>
            <person name="Kuo A."/>
            <person name="Liang C."/>
            <person name="Lipzen A."/>
            <person name="Lutzoni F."/>
            <person name="Magnuson J."/>
            <person name="Mondo S."/>
            <person name="Nolan M."/>
            <person name="Ohm R."/>
            <person name="Pangilinan J."/>
            <person name="Park H.-J."/>
            <person name="Ramirez L."/>
            <person name="Alfaro M."/>
            <person name="Sun H."/>
            <person name="Tritt A."/>
            <person name="Yoshinaga Y."/>
            <person name="Zwiers L.-H."/>
            <person name="Turgeon B."/>
            <person name="Goodwin S."/>
            <person name="Spatafora J."/>
            <person name="Crous P."/>
            <person name="Grigoriev I."/>
        </authorList>
    </citation>
    <scope>NUCLEOTIDE SEQUENCE</scope>
    <source>
        <strain evidence="3">CBS 121167</strain>
    </source>
</reference>
<dbReference type="SMART" id="SM00321">
    <property type="entry name" value="WSC"/>
    <property type="match status" value="2"/>
</dbReference>
<dbReference type="InterPro" id="IPR011043">
    <property type="entry name" value="Gal_Oxase/kelch_b-propeller"/>
</dbReference>
<dbReference type="EMBL" id="ML995495">
    <property type="protein sequence ID" value="KAF2138757.1"/>
    <property type="molecule type" value="Genomic_DNA"/>
</dbReference>
<dbReference type="InterPro" id="IPR015202">
    <property type="entry name" value="GO-like_E_set"/>
</dbReference>
<feature type="domain" description="WSC" evidence="2">
    <location>
        <begin position="145"/>
        <end position="241"/>
    </location>
</feature>
<keyword evidence="1" id="KW-0732">Signal</keyword>
<feature type="domain" description="WSC" evidence="2">
    <location>
        <begin position="34"/>
        <end position="127"/>
    </location>
</feature>
<protein>
    <submittedName>
        <fullName evidence="3">Copper radical oxidase</fullName>
    </submittedName>
</protein>
<organism evidence="3 4">
    <name type="scientific">Aplosporella prunicola CBS 121167</name>
    <dbReference type="NCBI Taxonomy" id="1176127"/>
    <lineage>
        <taxon>Eukaryota</taxon>
        <taxon>Fungi</taxon>
        <taxon>Dikarya</taxon>
        <taxon>Ascomycota</taxon>
        <taxon>Pezizomycotina</taxon>
        <taxon>Dothideomycetes</taxon>
        <taxon>Dothideomycetes incertae sedis</taxon>
        <taxon>Botryosphaeriales</taxon>
        <taxon>Aplosporellaceae</taxon>
        <taxon>Aplosporella</taxon>
    </lineage>
</organism>
<dbReference type="InterPro" id="IPR014756">
    <property type="entry name" value="Ig_E-set"/>
</dbReference>